<sequence length="355" mass="39696">MAPFNVDGHIEQRYKIISHIGSGAYGVVWCALDRQTSKLVALKKVFDAFGNQQDAQRTYREVMLLSALHHGSIIRLTNIIRSVNDADLYLAFELAETDLSTILHHNVLLPVHRQYLAYQVVKIVAYLHSRGVLHRDLKPANIFVNSDCSIKLGDFGLARCAQGQGEDVFRDLTGYVATRWYRAPELLVNSANYTTAVDIWAVGCIIYELLTSSPLFMGRSTLHQLSLIIGALGEPTTADLESLGSNEILSLMDASPAIESHPLQENLREHDPNAVDLICKLVVFSPNKRLTARGALRHPYFAPFFTEKDIEELDKAEVISLPLPDEKNFAVAEYREALYEVILRSFSSACVLPEK</sequence>
<dbReference type="PROSITE" id="PS00108">
    <property type="entry name" value="PROTEIN_KINASE_ST"/>
    <property type="match status" value="1"/>
</dbReference>
<dbReference type="InterPro" id="IPR017441">
    <property type="entry name" value="Protein_kinase_ATP_BS"/>
</dbReference>
<organism evidence="10 11">
    <name type="scientific">Trypanosoma rangeli SC58</name>
    <dbReference type="NCBI Taxonomy" id="429131"/>
    <lineage>
        <taxon>Eukaryota</taxon>
        <taxon>Discoba</taxon>
        <taxon>Euglenozoa</taxon>
        <taxon>Kinetoplastea</taxon>
        <taxon>Metakinetoplastina</taxon>
        <taxon>Trypanosomatida</taxon>
        <taxon>Trypanosomatidae</taxon>
        <taxon>Trypanosoma</taxon>
        <taxon>Herpetosoma</taxon>
    </lineage>
</organism>
<comment type="caution">
    <text evidence="10">The sequence shown here is derived from an EMBL/GenBank/DDBJ whole genome shotgun (WGS) entry which is preliminary data.</text>
</comment>
<dbReference type="Proteomes" id="UP000031737">
    <property type="component" value="Unassembled WGS sequence"/>
</dbReference>
<dbReference type="PROSITE" id="PS01351">
    <property type="entry name" value="MAPK"/>
    <property type="match status" value="1"/>
</dbReference>
<evidence type="ECO:0000256" key="2">
    <source>
        <dbReference type="ARBA" id="ARBA00022679"/>
    </source>
</evidence>
<evidence type="ECO:0000259" key="9">
    <source>
        <dbReference type="PROSITE" id="PS50011"/>
    </source>
</evidence>
<evidence type="ECO:0000256" key="5">
    <source>
        <dbReference type="ARBA" id="ARBA00022840"/>
    </source>
</evidence>
<dbReference type="GO" id="GO:0005524">
    <property type="term" value="F:ATP binding"/>
    <property type="evidence" value="ECO:0007669"/>
    <property type="project" value="UniProtKB-UniRule"/>
</dbReference>
<proteinExistence type="inferred from homology"/>
<evidence type="ECO:0000256" key="1">
    <source>
        <dbReference type="ARBA" id="ARBA00022527"/>
    </source>
</evidence>
<dbReference type="InterPro" id="IPR000719">
    <property type="entry name" value="Prot_kinase_dom"/>
</dbReference>
<evidence type="ECO:0000256" key="4">
    <source>
        <dbReference type="ARBA" id="ARBA00022777"/>
    </source>
</evidence>
<dbReference type="Gene3D" id="3.30.200.20">
    <property type="entry name" value="Phosphorylase Kinase, domain 1"/>
    <property type="match status" value="1"/>
</dbReference>
<keyword evidence="1 7" id="KW-0723">Serine/threonine-protein kinase</keyword>
<feature type="binding site" evidence="6">
    <location>
        <position position="43"/>
    </location>
    <ligand>
        <name>ATP</name>
        <dbReference type="ChEBI" id="CHEBI:30616"/>
    </ligand>
</feature>
<dbReference type="PROSITE" id="PS50011">
    <property type="entry name" value="PROTEIN_KINASE_DOM"/>
    <property type="match status" value="1"/>
</dbReference>
<name>A0A061JB04_TRYRA</name>
<dbReference type="FunFam" id="1.10.510.10:FF:000624">
    <property type="entry name" value="Mitogen-activated protein kinase"/>
    <property type="match status" value="1"/>
</dbReference>
<keyword evidence="5 6" id="KW-0067">ATP-binding</keyword>
<evidence type="ECO:0000313" key="10">
    <source>
        <dbReference type="EMBL" id="ESL11535.1"/>
    </source>
</evidence>
<dbReference type="EMBL" id="AUPL01000711">
    <property type="protein sequence ID" value="ESL11535.1"/>
    <property type="molecule type" value="Genomic_DNA"/>
</dbReference>
<dbReference type="AlphaFoldDB" id="A0A061JB04"/>
<dbReference type="PROSITE" id="PS00107">
    <property type="entry name" value="PROTEIN_KINASE_ATP"/>
    <property type="match status" value="1"/>
</dbReference>
<dbReference type="VEuPathDB" id="TriTrypDB:TRSC58_00711"/>
<dbReference type="PANTHER" id="PTHR24055">
    <property type="entry name" value="MITOGEN-ACTIVATED PROTEIN KINASE"/>
    <property type="match status" value="1"/>
</dbReference>
<evidence type="ECO:0000256" key="7">
    <source>
        <dbReference type="RuleBase" id="RU000304"/>
    </source>
</evidence>
<evidence type="ECO:0000256" key="8">
    <source>
        <dbReference type="RuleBase" id="RU361165"/>
    </source>
</evidence>
<dbReference type="Pfam" id="PF00069">
    <property type="entry name" value="Pkinase"/>
    <property type="match status" value="1"/>
</dbReference>
<reference evidence="10 11" key="1">
    <citation type="submission" date="2013-07" db="EMBL/GenBank/DDBJ databases">
        <authorList>
            <person name="Stoco P.H."/>
            <person name="Wagner G."/>
            <person name="Gerber A."/>
            <person name="Zaha A."/>
            <person name="Thompson C."/>
            <person name="Bartholomeu D.C."/>
            <person name="Luckemeyer D.D."/>
            <person name="Bahia D."/>
            <person name="Loreto E."/>
            <person name="Prestes E.B."/>
            <person name="Lima F.M."/>
            <person name="Rodrigues-Luiz G."/>
            <person name="Vallejo G.A."/>
            <person name="Filho J.F."/>
            <person name="Monteiro K.M."/>
            <person name="Tyler K.M."/>
            <person name="de Almeida L.G."/>
            <person name="Ortiz M.F."/>
            <person name="Siervo M.A."/>
            <person name="de Moraes M.H."/>
            <person name="Cunha O.L."/>
            <person name="Mendonca-Neto R."/>
            <person name="Silva R."/>
            <person name="Teixeira S.M."/>
            <person name="Murta S.M."/>
            <person name="Sincero T.C."/>
            <person name="Mendes T.A."/>
            <person name="Urmenyi T.P."/>
            <person name="Silva V.G."/>
            <person name="da Rocha W.D."/>
            <person name="Andersson B."/>
            <person name="Romanha A.J."/>
            <person name="Steindel M."/>
            <person name="de Vasconcelos A.T."/>
            <person name="Grisard E.C."/>
        </authorList>
    </citation>
    <scope>NUCLEOTIDE SEQUENCE [LARGE SCALE GENOMIC DNA]</scope>
    <source>
        <strain evidence="10 11">SC58</strain>
    </source>
</reference>
<dbReference type="InterPro" id="IPR050117">
    <property type="entry name" value="MAPK"/>
</dbReference>
<keyword evidence="3 6" id="KW-0547">Nucleotide-binding</keyword>
<dbReference type="InterPro" id="IPR008271">
    <property type="entry name" value="Ser/Thr_kinase_AS"/>
</dbReference>
<keyword evidence="4 8" id="KW-0418">Kinase</keyword>
<keyword evidence="11" id="KW-1185">Reference proteome</keyword>
<dbReference type="SMART" id="SM00220">
    <property type="entry name" value="S_TKc"/>
    <property type="match status" value="1"/>
</dbReference>
<dbReference type="SUPFAM" id="SSF56112">
    <property type="entry name" value="Protein kinase-like (PK-like)"/>
    <property type="match status" value="1"/>
</dbReference>
<gene>
    <name evidence="10" type="ORF">TRSC58_00711</name>
</gene>
<dbReference type="Gene3D" id="1.10.510.10">
    <property type="entry name" value="Transferase(Phosphotransferase) domain 1"/>
    <property type="match status" value="1"/>
</dbReference>
<feature type="domain" description="Protein kinase" evidence="9">
    <location>
        <begin position="14"/>
        <end position="301"/>
    </location>
</feature>
<comment type="catalytic activity">
    <reaction evidence="8">
        <text>L-threonyl-[protein] + ATP = O-phospho-L-threonyl-[protein] + ADP + H(+)</text>
        <dbReference type="Rhea" id="RHEA:46608"/>
        <dbReference type="Rhea" id="RHEA-COMP:11060"/>
        <dbReference type="Rhea" id="RHEA-COMP:11605"/>
        <dbReference type="ChEBI" id="CHEBI:15378"/>
        <dbReference type="ChEBI" id="CHEBI:30013"/>
        <dbReference type="ChEBI" id="CHEBI:30616"/>
        <dbReference type="ChEBI" id="CHEBI:61977"/>
        <dbReference type="ChEBI" id="CHEBI:456216"/>
        <dbReference type="EC" id="2.7.11.24"/>
    </reaction>
</comment>
<dbReference type="InterPro" id="IPR003527">
    <property type="entry name" value="MAP_kinase_CS"/>
</dbReference>
<keyword evidence="2 8" id="KW-0808">Transferase</keyword>
<comment type="similarity">
    <text evidence="8">Belongs to the protein kinase superfamily. Ser/Thr protein kinase family. MAP kinase subfamily.</text>
</comment>
<evidence type="ECO:0000256" key="3">
    <source>
        <dbReference type="ARBA" id="ARBA00022741"/>
    </source>
</evidence>
<evidence type="ECO:0000256" key="6">
    <source>
        <dbReference type="PROSITE-ProRule" id="PRU10141"/>
    </source>
</evidence>
<dbReference type="GO" id="GO:0004707">
    <property type="term" value="F:MAP kinase activity"/>
    <property type="evidence" value="ECO:0007669"/>
    <property type="project" value="UniProtKB-EC"/>
</dbReference>
<dbReference type="OrthoDB" id="240793at2759"/>
<dbReference type="EC" id="2.7.11.24" evidence="8"/>
<comment type="cofactor">
    <cofactor evidence="8">
        <name>Mg(2+)</name>
        <dbReference type="ChEBI" id="CHEBI:18420"/>
    </cofactor>
</comment>
<dbReference type="InterPro" id="IPR011009">
    <property type="entry name" value="Kinase-like_dom_sf"/>
</dbReference>
<comment type="activity regulation">
    <text evidence="8">Activated by threonine and tyrosine phosphorylation.</text>
</comment>
<accession>A0A061JB04</accession>
<keyword evidence="8" id="KW-0460">Magnesium</keyword>
<protein>
    <recommendedName>
        <fullName evidence="8">Mitogen-activated protein kinase</fullName>
        <ecNumber evidence="8">2.7.11.24</ecNumber>
    </recommendedName>
</protein>
<evidence type="ECO:0000313" key="11">
    <source>
        <dbReference type="Proteomes" id="UP000031737"/>
    </source>
</evidence>